<evidence type="ECO:0000256" key="7">
    <source>
        <dbReference type="SAM" id="Phobius"/>
    </source>
</evidence>
<feature type="transmembrane region" description="Helical" evidence="7">
    <location>
        <begin position="21"/>
        <end position="45"/>
    </location>
</feature>
<name>A0A6N9TMZ6_DISTH</name>
<evidence type="ECO:0000256" key="4">
    <source>
        <dbReference type="ARBA" id="ARBA00022989"/>
    </source>
</evidence>
<dbReference type="RefSeq" id="WP_163298568.1">
    <property type="nucleotide sequence ID" value="NZ_JAAGRR010000056.1"/>
</dbReference>
<dbReference type="InterPro" id="IPR024671">
    <property type="entry name" value="Atg22-like"/>
</dbReference>
<evidence type="ECO:0000256" key="1">
    <source>
        <dbReference type="ARBA" id="ARBA00004127"/>
    </source>
</evidence>
<evidence type="ECO:0000256" key="3">
    <source>
        <dbReference type="ARBA" id="ARBA00022692"/>
    </source>
</evidence>
<feature type="transmembrane region" description="Helical" evidence="7">
    <location>
        <begin position="383"/>
        <end position="405"/>
    </location>
</feature>
<protein>
    <submittedName>
        <fullName evidence="8">MFS transporter</fullName>
    </submittedName>
</protein>
<reference evidence="8 9" key="1">
    <citation type="submission" date="2020-02" db="EMBL/GenBank/DDBJ databases">
        <title>Comparative genomics of sulfur disproportionating microorganisms.</title>
        <authorList>
            <person name="Ward L.M."/>
            <person name="Bertran E."/>
            <person name="Johnston D.T."/>
        </authorList>
    </citation>
    <scope>NUCLEOTIDE SEQUENCE [LARGE SCALE GENOMIC DNA]</scope>
    <source>
        <strain evidence="8 9">DSM 100025</strain>
    </source>
</reference>
<keyword evidence="9" id="KW-1185">Reference proteome</keyword>
<dbReference type="PANTHER" id="PTHR23519:SF1">
    <property type="entry name" value="AUTOPHAGY-RELATED PROTEIN 22"/>
    <property type="match status" value="1"/>
</dbReference>
<feature type="transmembrane region" description="Helical" evidence="7">
    <location>
        <begin position="253"/>
        <end position="270"/>
    </location>
</feature>
<feature type="transmembrane region" description="Helical" evidence="7">
    <location>
        <begin position="194"/>
        <end position="214"/>
    </location>
</feature>
<sequence length="455" mass="46683">MGPSSWLPAEAGRRRVILGWAAYDWANSAYATTVAAAVLPVYFAAVVVPPGGVAAGGTRLAAETLWGLLSAGSALVVFALAPVLGAVADFRAAKRPFLLAFCLAGAAAVLGLASAGPGDTARVAAAFVLAQVGFVGANVFYDAFLPVIARREERDRVSSLGYAAGYLGGGLHFGLSLLVVAFHHRLGLAAPAAARLVMASAALWWAGFALAAAGRLPEGRRGRRLPPALRRLRLGAGYAVLGLRRVGRTLRRLRRLPNLLLFLAAFFAYNDGIQTVVRMAAIYGRQELGLAPAVLMGALLVAQATALAGSLAFGALAGRVGAKLATLATLAVWVAAAGLAAAVEGAAAFVALGALFGAVLGGSQALSRSLYAGMVPAGAEAEFFAFYGVTARLSAVWGPFFFAVIRHATGSSRLGRRLLLPAADADPAPLPGPCRRHPGERGQPPPHRPHVPGAV</sequence>
<dbReference type="AlphaFoldDB" id="A0A6N9TMZ6"/>
<evidence type="ECO:0000256" key="2">
    <source>
        <dbReference type="ARBA" id="ARBA00022448"/>
    </source>
</evidence>
<feature type="transmembrane region" description="Helical" evidence="7">
    <location>
        <begin position="290"/>
        <end position="318"/>
    </location>
</feature>
<evidence type="ECO:0000256" key="5">
    <source>
        <dbReference type="ARBA" id="ARBA00023136"/>
    </source>
</evidence>
<feature type="transmembrane region" description="Helical" evidence="7">
    <location>
        <begin position="160"/>
        <end position="182"/>
    </location>
</feature>
<feature type="non-terminal residue" evidence="8">
    <location>
        <position position="455"/>
    </location>
</feature>
<dbReference type="GO" id="GO:0012505">
    <property type="term" value="C:endomembrane system"/>
    <property type="evidence" value="ECO:0007669"/>
    <property type="project" value="UniProtKB-SubCell"/>
</dbReference>
<keyword evidence="4 7" id="KW-1133">Transmembrane helix</keyword>
<dbReference type="InterPro" id="IPR036259">
    <property type="entry name" value="MFS_trans_sf"/>
</dbReference>
<dbReference type="Gene3D" id="1.20.1250.20">
    <property type="entry name" value="MFS general substrate transporter like domains"/>
    <property type="match status" value="1"/>
</dbReference>
<feature type="transmembrane region" description="Helical" evidence="7">
    <location>
        <begin position="65"/>
        <end position="85"/>
    </location>
</feature>
<dbReference type="Pfam" id="PF11700">
    <property type="entry name" value="ATG22"/>
    <property type="match status" value="1"/>
</dbReference>
<keyword evidence="5 7" id="KW-0472">Membrane</keyword>
<dbReference type="EMBL" id="JAAGRR010000056">
    <property type="protein sequence ID" value="NDY42428.1"/>
    <property type="molecule type" value="Genomic_DNA"/>
</dbReference>
<organism evidence="8 9">
    <name type="scientific">Dissulfurirhabdus thermomarina</name>
    <dbReference type="NCBI Taxonomy" id="1765737"/>
    <lineage>
        <taxon>Bacteria</taxon>
        <taxon>Deltaproteobacteria</taxon>
        <taxon>Dissulfurirhabdaceae</taxon>
        <taxon>Dissulfurirhabdus</taxon>
    </lineage>
</organism>
<evidence type="ECO:0000313" key="8">
    <source>
        <dbReference type="EMBL" id="NDY42428.1"/>
    </source>
</evidence>
<feature type="transmembrane region" description="Helical" evidence="7">
    <location>
        <begin position="330"/>
        <end position="363"/>
    </location>
</feature>
<comment type="subcellular location">
    <subcellularLocation>
        <location evidence="1">Endomembrane system</location>
        <topology evidence="1">Multi-pass membrane protein</topology>
    </subcellularLocation>
</comment>
<gene>
    <name evidence="8" type="ORF">G3N55_06175</name>
</gene>
<dbReference type="SUPFAM" id="SSF103473">
    <property type="entry name" value="MFS general substrate transporter"/>
    <property type="match status" value="1"/>
</dbReference>
<feature type="region of interest" description="Disordered" evidence="6">
    <location>
        <begin position="429"/>
        <end position="455"/>
    </location>
</feature>
<accession>A0A6N9TMZ6</accession>
<evidence type="ECO:0000256" key="6">
    <source>
        <dbReference type="SAM" id="MobiDB-lite"/>
    </source>
</evidence>
<comment type="caution">
    <text evidence="8">The sequence shown here is derived from an EMBL/GenBank/DDBJ whole genome shotgun (WGS) entry which is preliminary data.</text>
</comment>
<dbReference type="Proteomes" id="UP000469346">
    <property type="component" value="Unassembled WGS sequence"/>
</dbReference>
<keyword evidence="2" id="KW-0813">Transport</keyword>
<feature type="transmembrane region" description="Helical" evidence="7">
    <location>
        <begin position="123"/>
        <end position="148"/>
    </location>
</feature>
<dbReference type="PANTHER" id="PTHR23519">
    <property type="entry name" value="AUTOPHAGY-RELATED PROTEIN 22"/>
    <property type="match status" value="1"/>
</dbReference>
<feature type="transmembrane region" description="Helical" evidence="7">
    <location>
        <begin position="97"/>
        <end position="117"/>
    </location>
</feature>
<keyword evidence="3 7" id="KW-0812">Transmembrane</keyword>
<dbReference type="InterPro" id="IPR050495">
    <property type="entry name" value="ATG22/LtaA_families"/>
</dbReference>
<evidence type="ECO:0000313" key="9">
    <source>
        <dbReference type="Proteomes" id="UP000469346"/>
    </source>
</evidence>
<proteinExistence type="predicted"/>